<evidence type="ECO:0000313" key="13">
    <source>
        <dbReference type="Proteomes" id="UP000246744"/>
    </source>
</evidence>
<keyword evidence="3" id="KW-1134">Transmembrane beta strand</keyword>
<keyword evidence="13" id="KW-1185">Reference proteome</keyword>
<dbReference type="InterPro" id="IPR009331">
    <property type="entry name" value="Oligogalacturonate-sp_porin"/>
</dbReference>
<evidence type="ECO:0000256" key="8">
    <source>
        <dbReference type="ARBA" id="ARBA00023114"/>
    </source>
</evidence>
<comment type="subcellular location">
    <subcellularLocation>
        <location evidence="1">Cell outer membrane</location>
    </subcellularLocation>
</comment>
<dbReference type="GO" id="GO:0015772">
    <property type="term" value="P:oligosaccharide transport"/>
    <property type="evidence" value="ECO:0007669"/>
    <property type="project" value="TreeGrafter"/>
</dbReference>
<evidence type="ECO:0000256" key="3">
    <source>
        <dbReference type="ARBA" id="ARBA00022452"/>
    </source>
</evidence>
<name>A0A317Q665_9ENTR</name>
<feature type="chain" id="PRO_5016345155" evidence="11">
    <location>
        <begin position="21"/>
        <end position="230"/>
    </location>
</feature>
<organism evidence="12 13">
    <name type="scientific">Mangrovibacter plantisponsor</name>
    <dbReference type="NCBI Taxonomy" id="451513"/>
    <lineage>
        <taxon>Bacteria</taxon>
        <taxon>Pseudomonadati</taxon>
        <taxon>Pseudomonadota</taxon>
        <taxon>Gammaproteobacteria</taxon>
        <taxon>Enterobacterales</taxon>
        <taxon>Enterobacteriaceae</taxon>
        <taxon>Mangrovibacter</taxon>
    </lineage>
</organism>
<evidence type="ECO:0000256" key="4">
    <source>
        <dbReference type="ARBA" id="ARBA00022597"/>
    </source>
</evidence>
<keyword evidence="2" id="KW-0813">Transport</keyword>
<keyword evidence="5" id="KW-0812">Transmembrane</keyword>
<proteinExistence type="predicted"/>
<evidence type="ECO:0000256" key="6">
    <source>
        <dbReference type="ARBA" id="ARBA00022729"/>
    </source>
</evidence>
<dbReference type="EMBL" id="QGTS01000002">
    <property type="protein sequence ID" value="PWW11709.1"/>
    <property type="molecule type" value="Genomic_DNA"/>
</dbReference>
<evidence type="ECO:0000256" key="1">
    <source>
        <dbReference type="ARBA" id="ARBA00004442"/>
    </source>
</evidence>
<keyword evidence="6 11" id="KW-0732">Signal</keyword>
<accession>A0A317Q665</accession>
<evidence type="ECO:0000256" key="11">
    <source>
        <dbReference type="SAM" id="SignalP"/>
    </source>
</evidence>
<evidence type="ECO:0000256" key="5">
    <source>
        <dbReference type="ARBA" id="ARBA00022692"/>
    </source>
</evidence>
<dbReference type="GO" id="GO:0015288">
    <property type="term" value="F:porin activity"/>
    <property type="evidence" value="ECO:0007669"/>
    <property type="project" value="UniProtKB-KW"/>
</dbReference>
<sequence length="230" mass="27503">MNKIKLMMILSSAISTSVYAGAYVENREAYNLANDQQEIMLRVGYNFDMGAGIMLTNTYNLRRKDELKHGYNEIEGWYPLFKPTPRLTVQPGGLITDKSIGSSGAVYLDVNYKFTPWFNLTVRNRYNHNNYSTVDLNNKLDNNDTYEIGNYWNFIITDKFSYTFEPHYFIRLNDFHSSNGKDHHWEITNTFKYRVNQHWLPYFELRWLDRYAEPYHREQNQIRLGVKYFF</sequence>
<evidence type="ECO:0000256" key="2">
    <source>
        <dbReference type="ARBA" id="ARBA00022448"/>
    </source>
</evidence>
<evidence type="ECO:0000313" key="12">
    <source>
        <dbReference type="EMBL" id="PWW11709.1"/>
    </source>
</evidence>
<dbReference type="Gene3D" id="2.40.160.40">
    <property type="entry name" value="monomeric porin ompg"/>
    <property type="match status" value="1"/>
</dbReference>
<dbReference type="PANTHER" id="PTHR38105">
    <property type="entry name" value="OUTER MEMBRANE PROTEIN-RELATED-RELATED"/>
    <property type="match status" value="1"/>
</dbReference>
<evidence type="ECO:0000256" key="10">
    <source>
        <dbReference type="ARBA" id="ARBA00023237"/>
    </source>
</evidence>
<reference evidence="12 13" key="1">
    <citation type="submission" date="2018-05" db="EMBL/GenBank/DDBJ databases">
        <title>Genomic Encyclopedia of Type Strains, Phase IV (KMG-IV): sequencing the most valuable type-strain genomes for metagenomic binning, comparative biology and taxonomic classification.</title>
        <authorList>
            <person name="Goeker M."/>
        </authorList>
    </citation>
    <scope>NUCLEOTIDE SEQUENCE [LARGE SCALE GENOMIC DNA]</scope>
    <source>
        <strain evidence="12 13">DSM 19579</strain>
    </source>
</reference>
<dbReference type="GO" id="GO:0006811">
    <property type="term" value="P:monoatomic ion transport"/>
    <property type="evidence" value="ECO:0007669"/>
    <property type="project" value="UniProtKB-KW"/>
</dbReference>
<gene>
    <name evidence="12" type="ORF">DES37_102319</name>
</gene>
<dbReference type="AlphaFoldDB" id="A0A317Q665"/>
<dbReference type="NCBIfam" id="NF007434">
    <property type="entry name" value="PRK09980.1"/>
    <property type="match status" value="1"/>
</dbReference>
<dbReference type="OrthoDB" id="6587074at2"/>
<dbReference type="Pfam" id="PF06178">
    <property type="entry name" value="KdgM"/>
    <property type="match status" value="1"/>
</dbReference>
<dbReference type="GO" id="GO:0046930">
    <property type="term" value="C:pore complex"/>
    <property type="evidence" value="ECO:0007669"/>
    <property type="project" value="UniProtKB-KW"/>
</dbReference>
<keyword evidence="4" id="KW-0762">Sugar transport</keyword>
<keyword evidence="7" id="KW-0406">Ion transport</keyword>
<feature type="signal peptide" evidence="11">
    <location>
        <begin position="1"/>
        <end position="20"/>
    </location>
</feature>
<evidence type="ECO:0000256" key="7">
    <source>
        <dbReference type="ARBA" id="ARBA00023065"/>
    </source>
</evidence>
<dbReference type="Proteomes" id="UP000246744">
    <property type="component" value="Unassembled WGS sequence"/>
</dbReference>
<keyword evidence="9" id="KW-0472">Membrane</keyword>
<keyword evidence="8" id="KW-0626">Porin</keyword>
<keyword evidence="10" id="KW-0998">Cell outer membrane</keyword>
<dbReference type="PANTHER" id="PTHR38105:SF2">
    <property type="entry name" value="N-ACETYLNEURAMINIC ACID OUTER MEMBRANE CHANNEL PROTEIN NANC-RELATED"/>
    <property type="match status" value="1"/>
</dbReference>
<comment type="caution">
    <text evidence="12">The sequence shown here is derived from an EMBL/GenBank/DDBJ whole genome shotgun (WGS) entry which is preliminary data.</text>
</comment>
<evidence type="ECO:0000256" key="9">
    <source>
        <dbReference type="ARBA" id="ARBA00023136"/>
    </source>
</evidence>
<protein>
    <submittedName>
        <fullName evidence="12">Porin OmpL</fullName>
    </submittedName>
</protein>
<dbReference type="GO" id="GO:0009279">
    <property type="term" value="C:cell outer membrane"/>
    <property type="evidence" value="ECO:0007669"/>
    <property type="project" value="UniProtKB-SubCell"/>
</dbReference>
<dbReference type="RefSeq" id="WP_110025063.1">
    <property type="nucleotide sequence ID" value="NZ_QGTS01000002.1"/>
</dbReference>
<dbReference type="InterPro" id="IPR053713">
    <property type="entry name" value="Bact_OM_Channel_sf"/>
</dbReference>